<dbReference type="UniPathway" id="UPA00753"/>
<keyword evidence="11 14" id="KW-0472">Membrane</keyword>
<dbReference type="PIRSF" id="PIRSF005444">
    <property type="entry name" value="PEMT"/>
    <property type="match status" value="1"/>
</dbReference>
<reference evidence="16" key="1">
    <citation type="submission" date="2013-04" db="EMBL/GenBank/DDBJ databases">
        <title>The Genome Sequence of Fonticula alba ATCC 38817.</title>
        <authorList>
            <consortium name="The Broad Institute Genomics Platform"/>
            <person name="Russ C."/>
            <person name="Cuomo C."/>
            <person name="Burger G."/>
            <person name="Gray M.W."/>
            <person name="Holland P.W.H."/>
            <person name="King N."/>
            <person name="Lang F.B.F."/>
            <person name="Roger A.J."/>
            <person name="Ruiz-Trillo I."/>
            <person name="Brown M."/>
            <person name="Walker B."/>
            <person name="Young S."/>
            <person name="Zeng Q."/>
            <person name="Gargeya S."/>
            <person name="Fitzgerald M."/>
            <person name="Haas B."/>
            <person name="Abouelleil A."/>
            <person name="Allen A.W."/>
            <person name="Alvarado L."/>
            <person name="Arachchi H.M."/>
            <person name="Berlin A.M."/>
            <person name="Chapman S.B."/>
            <person name="Gainer-Dewar J."/>
            <person name="Goldberg J."/>
            <person name="Griggs A."/>
            <person name="Gujja S."/>
            <person name="Hansen M."/>
            <person name="Howarth C."/>
            <person name="Imamovic A."/>
            <person name="Ireland A."/>
            <person name="Larimer J."/>
            <person name="McCowan C."/>
            <person name="Murphy C."/>
            <person name="Pearson M."/>
            <person name="Poon T.W."/>
            <person name="Priest M."/>
            <person name="Roberts A."/>
            <person name="Saif S."/>
            <person name="Shea T."/>
            <person name="Sisk P."/>
            <person name="Sykes S."/>
            <person name="Wortman J."/>
            <person name="Nusbaum C."/>
            <person name="Birren B."/>
        </authorList>
    </citation>
    <scope>NUCLEOTIDE SEQUENCE [LARGE SCALE GENOMIC DNA]</scope>
    <source>
        <strain evidence="16">ATCC 38817</strain>
    </source>
</reference>
<dbReference type="STRING" id="691883.A0A058Z0P9"/>
<dbReference type="InterPro" id="IPR007318">
    <property type="entry name" value="Phopholipid_MeTrfase"/>
</dbReference>
<keyword evidence="13 14" id="KW-1208">Phospholipid metabolism</keyword>
<feature type="intramembrane region" description="Helical" evidence="14">
    <location>
        <begin position="47"/>
        <end position="67"/>
    </location>
</feature>
<feature type="transmembrane region" description="Helical" evidence="15">
    <location>
        <begin position="123"/>
        <end position="144"/>
    </location>
</feature>
<dbReference type="AlphaFoldDB" id="A0A058Z0P9"/>
<dbReference type="PANTHER" id="PTHR15458:SF5">
    <property type="entry name" value="PHOSPHATIDYLETHANOLAMINE N-METHYLTRANSFERASE"/>
    <property type="match status" value="1"/>
</dbReference>
<keyword evidence="4 14" id="KW-0489">Methyltransferase</keyword>
<comment type="catalytic activity">
    <reaction evidence="14">
        <text>a 1,2-diacyl-sn-glycero-3-phospho-N,N-dimethylethanolamine + S-adenosyl-L-methionine = a 1,2-diacyl-sn-glycero-3-phosphocholine + S-adenosyl-L-homocysteine + H(+)</text>
        <dbReference type="Rhea" id="RHEA:32739"/>
        <dbReference type="ChEBI" id="CHEBI:15378"/>
        <dbReference type="ChEBI" id="CHEBI:57643"/>
        <dbReference type="ChEBI" id="CHEBI:57856"/>
        <dbReference type="ChEBI" id="CHEBI:59789"/>
        <dbReference type="ChEBI" id="CHEBI:64572"/>
    </reaction>
</comment>
<keyword evidence="9 14" id="KW-1133">Transmembrane helix</keyword>
<comment type="catalytic activity">
    <reaction evidence="14">
        <text>a 1,2-diacyl-sn-glycero-3-phospho-N-methylethanolamine + S-adenosyl-L-methionine = a 1,2-diacyl-sn-glycero-3-phospho-N,N-dimethylethanolamine + S-adenosyl-L-homocysteine + H(+)</text>
        <dbReference type="Rhea" id="RHEA:32735"/>
        <dbReference type="ChEBI" id="CHEBI:15378"/>
        <dbReference type="ChEBI" id="CHEBI:57856"/>
        <dbReference type="ChEBI" id="CHEBI:59789"/>
        <dbReference type="ChEBI" id="CHEBI:64572"/>
        <dbReference type="ChEBI" id="CHEBI:64573"/>
        <dbReference type="EC" id="2.1.1.71"/>
    </reaction>
</comment>
<dbReference type="Gene3D" id="1.20.120.1630">
    <property type="match status" value="1"/>
</dbReference>
<evidence type="ECO:0000256" key="6">
    <source>
        <dbReference type="ARBA" id="ARBA00022691"/>
    </source>
</evidence>
<dbReference type="EC" id="2.1.1.71" evidence="14"/>
<dbReference type="GO" id="GO:0005789">
    <property type="term" value="C:endoplasmic reticulum membrane"/>
    <property type="evidence" value="ECO:0007669"/>
    <property type="project" value="UniProtKB-SubCell"/>
</dbReference>
<evidence type="ECO:0000256" key="3">
    <source>
        <dbReference type="ARBA" id="ARBA00022516"/>
    </source>
</evidence>
<dbReference type="OrthoDB" id="8300106at2759"/>
<evidence type="ECO:0000256" key="4">
    <source>
        <dbReference type="ARBA" id="ARBA00022603"/>
    </source>
</evidence>
<keyword evidence="10 14" id="KW-0443">Lipid metabolism</keyword>
<dbReference type="OMA" id="TAMIYNE"/>
<evidence type="ECO:0000313" key="17">
    <source>
        <dbReference type="Proteomes" id="UP000030693"/>
    </source>
</evidence>
<comment type="similarity">
    <text evidence="14">Belongs to the class VI-like SAM-binding methyltransferase superfamily. PEMT/PEM2 methyltransferase family.</text>
</comment>
<comment type="pathway">
    <text evidence="2">Lipid metabolism.</text>
</comment>
<keyword evidence="5 14" id="KW-0808">Transferase</keyword>
<feature type="topological domain" description="Cytoplasmic" evidence="14">
    <location>
        <begin position="102"/>
        <end position="128"/>
    </location>
</feature>
<evidence type="ECO:0000256" key="5">
    <source>
        <dbReference type="ARBA" id="ARBA00022679"/>
    </source>
</evidence>
<feature type="transmembrane region" description="Helical" evidence="15">
    <location>
        <begin position="86"/>
        <end position="103"/>
    </location>
</feature>
<protein>
    <recommendedName>
        <fullName evidence="14">Phosphatidylethanolamine N-methyltransferase</fullName>
        <shortName evidence="14">PEAMT</shortName>
        <shortName evidence="14">PEMT</shortName>
        <ecNumber evidence="14">2.1.1.17</ecNumber>
        <ecNumber evidence="14">2.1.1.71</ecNumber>
    </recommendedName>
    <alternativeName>
        <fullName evidence="14">Phospholipid methyltransferase</fullName>
        <shortName evidence="14">PLMT</shortName>
    </alternativeName>
</protein>
<gene>
    <name evidence="16" type="ORF">H696_05575</name>
</gene>
<accession>A0A058Z0P9</accession>
<evidence type="ECO:0000256" key="7">
    <source>
        <dbReference type="ARBA" id="ARBA00022692"/>
    </source>
</evidence>
<dbReference type="HAMAP" id="MF_03216">
    <property type="entry name" value="PLMT"/>
    <property type="match status" value="1"/>
</dbReference>
<feature type="topological domain" description="Lumenal" evidence="14">
    <location>
        <begin position="68"/>
        <end position="79"/>
    </location>
</feature>
<dbReference type="GO" id="GO:0004608">
    <property type="term" value="F:phosphatidylethanolamine N-methyltransferase activity"/>
    <property type="evidence" value="ECO:0007669"/>
    <property type="project" value="UniProtKB-UniRule"/>
</dbReference>
<sequence>MSAGLSSLLKSEPVDMLVTALTDYATLPRVGPHAVTLETPHVDFLDPVALKAALVVAMIPFLWNVIARSEHRTRWMTRLCGGHARLGCYLLALAIFTASSYRTTFIQEAISAGARWAVLDTPLVRMVAAVMFVFANVLVLATYARLGITGTYLGDYFGILMSHRVEGFPFTITDNPMYWGSVLNYLSLALWNASPVGILLSVVVYVVYYVAIQFENPFTAMIYNEAAAKKAAAAKKSQ</sequence>
<organism evidence="16">
    <name type="scientific">Fonticula alba</name>
    <name type="common">Slime mold</name>
    <dbReference type="NCBI Taxonomy" id="691883"/>
    <lineage>
        <taxon>Eukaryota</taxon>
        <taxon>Rotosphaerida</taxon>
        <taxon>Fonticulaceae</taxon>
        <taxon>Fonticula</taxon>
    </lineage>
</organism>
<feature type="transmembrane region" description="Helical" evidence="15">
    <location>
        <begin position="48"/>
        <end position="66"/>
    </location>
</feature>
<keyword evidence="6 14" id="KW-0949">S-adenosyl-L-methionine</keyword>
<dbReference type="GO" id="GO:0000773">
    <property type="term" value="F:phosphatidyl-N-methylethanolamine N-methyltransferase activity"/>
    <property type="evidence" value="ECO:0007669"/>
    <property type="project" value="UniProtKB-UniRule"/>
</dbReference>
<dbReference type="InterPro" id="IPR024960">
    <property type="entry name" value="PEMT/MFAP"/>
</dbReference>
<dbReference type="PANTHER" id="PTHR15458">
    <property type="entry name" value="PHOSPHATIDYLETHANOLAMINE N-METHYLTRANSFERASE"/>
    <property type="match status" value="1"/>
</dbReference>
<dbReference type="RefSeq" id="XP_009497664.1">
    <property type="nucleotide sequence ID" value="XM_009499389.1"/>
</dbReference>
<comment type="catalytic activity">
    <reaction evidence="14">
        <text>a 1,2-diacyl-sn-glycero-3-phosphoethanolamine + S-adenosyl-L-methionine = a 1,2-diacyl-sn-glycero-3-phospho-N-methylethanolamine + S-adenosyl-L-homocysteine + H(+)</text>
        <dbReference type="Rhea" id="RHEA:11164"/>
        <dbReference type="ChEBI" id="CHEBI:15378"/>
        <dbReference type="ChEBI" id="CHEBI:57856"/>
        <dbReference type="ChEBI" id="CHEBI:59789"/>
        <dbReference type="ChEBI" id="CHEBI:64573"/>
        <dbReference type="ChEBI" id="CHEBI:64612"/>
        <dbReference type="EC" id="2.1.1.17"/>
    </reaction>
</comment>
<dbReference type="Pfam" id="PF04191">
    <property type="entry name" value="PEMT"/>
    <property type="match status" value="1"/>
</dbReference>
<evidence type="ECO:0000256" key="9">
    <source>
        <dbReference type="ARBA" id="ARBA00022989"/>
    </source>
</evidence>
<keyword evidence="14" id="KW-0496">Mitochondrion</keyword>
<dbReference type="GO" id="GO:0031966">
    <property type="term" value="C:mitochondrial membrane"/>
    <property type="evidence" value="ECO:0007669"/>
    <property type="project" value="UniProtKB-SubCell"/>
</dbReference>
<evidence type="ECO:0000256" key="14">
    <source>
        <dbReference type="HAMAP-Rule" id="MF_03216"/>
    </source>
</evidence>
<feature type="topological domain" description="Cytoplasmic" evidence="14">
    <location>
        <begin position="214"/>
        <end position="238"/>
    </location>
</feature>
<feature type="transmembrane region" description="Helical" evidence="15">
    <location>
        <begin position="185"/>
        <end position="211"/>
    </location>
</feature>
<dbReference type="GO" id="GO:0032259">
    <property type="term" value="P:methylation"/>
    <property type="evidence" value="ECO:0007669"/>
    <property type="project" value="UniProtKB-KW"/>
</dbReference>
<keyword evidence="7 14" id="KW-0812">Transmembrane</keyword>
<dbReference type="EMBL" id="KB932212">
    <property type="protein sequence ID" value="KCV67844.1"/>
    <property type="molecule type" value="Genomic_DNA"/>
</dbReference>
<evidence type="ECO:0000256" key="2">
    <source>
        <dbReference type="ARBA" id="ARBA00005189"/>
    </source>
</evidence>
<dbReference type="PROSITE" id="PS51599">
    <property type="entry name" value="SAM_PEMT_PEM2"/>
    <property type="match status" value="1"/>
</dbReference>
<evidence type="ECO:0000256" key="12">
    <source>
        <dbReference type="ARBA" id="ARBA00023209"/>
    </source>
</evidence>
<keyword evidence="12 14" id="KW-0594">Phospholipid biosynthesis</keyword>
<evidence type="ECO:0000256" key="13">
    <source>
        <dbReference type="ARBA" id="ARBA00023264"/>
    </source>
</evidence>
<name>A0A058Z0P9_FONAL</name>
<dbReference type="GO" id="GO:0006656">
    <property type="term" value="P:phosphatidylcholine biosynthetic process"/>
    <property type="evidence" value="ECO:0007669"/>
    <property type="project" value="UniProtKB-UniRule"/>
</dbReference>
<dbReference type="GeneID" id="20530300"/>
<feature type="topological domain" description="Lumenal" evidence="14">
    <location>
        <begin position="150"/>
        <end position="192"/>
    </location>
</feature>
<evidence type="ECO:0000256" key="8">
    <source>
        <dbReference type="ARBA" id="ARBA00022824"/>
    </source>
</evidence>
<evidence type="ECO:0000256" key="10">
    <source>
        <dbReference type="ARBA" id="ARBA00023098"/>
    </source>
</evidence>
<evidence type="ECO:0000313" key="16">
    <source>
        <dbReference type="EMBL" id="KCV67844.1"/>
    </source>
</evidence>
<feature type="binding site" evidence="14">
    <location>
        <begin position="215"/>
        <end position="216"/>
    </location>
    <ligand>
        <name>S-adenosyl-L-methionine</name>
        <dbReference type="ChEBI" id="CHEBI:59789"/>
    </ligand>
</feature>
<comment type="caution">
    <text evidence="14">Lacks conserved residue(s) required for the propagation of feature annotation.</text>
</comment>
<keyword evidence="8 14" id="KW-0256">Endoplasmic reticulum</keyword>
<evidence type="ECO:0000256" key="15">
    <source>
        <dbReference type="SAM" id="Phobius"/>
    </source>
</evidence>
<comment type="subcellular location">
    <subcellularLocation>
        <location evidence="14">Endoplasmic reticulum membrane</location>
        <topology evidence="14">Multi-pass membrane protein</topology>
    </subcellularLocation>
    <subcellularLocation>
        <location evidence="14">Mitochondrion membrane</location>
        <topology evidence="14">Multi-pass membrane protein</topology>
    </subcellularLocation>
</comment>
<dbReference type="eggNOG" id="KOG4142">
    <property type="taxonomic scope" value="Eukaryota"/>
</dbReference>
<evidence type="ECO:0000256" key="11">
    <source>
        <dbReference type="ARBA" id="ARBA00023136"/>
    </source>
</evidence>
<proteinExistence type="inferred from homology"/>
<evidence type="ECO:0000256" key="1">
    <source>
        <dbReference type="ARBA" id="ARBA00004969"/>
    </source>
</evidence>
<comment type="function">
    <text evidence="14">Catalyzes the three sequential steps of the methylation pathway for the biosynthesis of phosphatidylcholine, a critical and essential component for membrane structure. Uses S-adenosylmethionine (S-adenosyl-L-methionine, SAM or AdoMet) as the methyl group donor for the methylation of phosphatidylethanolamine (1,2-diacyl-sn-glycero-3-phosphoethanolamine, PE) to phosphatidylmonomethylethanolamine (1,2-diacyl-sn-glycero-3-phospho-N-methylethanolamine, PMME), PMME to phosphatidyldimethylethanolamine (1,2-diacyl-sn-glycero-3-phospho-N,N-dimethylethanolamine, PDME), and PDME to phosphatidylcholine (1,2-diacyl-sn-glycero-3-phosphocholine, PC), producing S-adenosyl-L-homocysteine in each step.</text>
</comment>
<comment type="pathway">
    <text evidence="1 14">Phospholipid metabolism; phosphatidylcholine biosynthesis.</text>
</comment>
<feature type="topological domain" description="Lumenal" evidence="14">
    <location>
        <begin position="1"/>
        <end position="46"/>
    </location>
</feature>
<keyword evidence="3 14" id="KW-0444">Lipid biosynthesis</keyword>
<dbReference type="EC" id="2.1.1.17" evidence="14"/>
<keyword evidence="17" id="KW-1185">Reference proteome</keyword>
<dbReference type="Proteomes" id="UP000030693">
    <property type="component" value="Unassembled WGS sequence"/>
</dbReference>